<dbReference type="Proteomes" id="UP001492380">
    <property type="component" value="Unassembled WGS sequence"/>
</dbReference>
<feature type="region of interest" description="Disordered" evidence="1">
    <location>
        <begin position="1"/>
        <end position="22"/>
    </location>
</feature>
<gene>
    <name evidence="2" type="ORF">HDK90DRAFT_507033</name>
</gene>
<evidence type="ECO:0000313" key="3">
    <source>
        <dbReference type="Proteomes" id="UP001492380"/>
    </source>
</evidence>
<accession>A0ABR1Z4N0</accession>
<reference evidence="2 3" key="1">
    <citation type="submission" date="2024-04" db="EMBL/GenBank/DDBJ databases">
        <title>Phyllosticta paracitricarpa is synonymous to the EU quarantine fungus P. citricarpa based on phylogenomic analyses.</title>
        <authorList>
            <consortium name="Lawrence Berkeley National Laboratory"/>
            <person name="Van Ingen-Buijs V.A."/>
            <person name="Van Westerhoven A.C."/>
            <person name="Haridas S."/>
            <person name="Skiadas P."/>
            <person name="Martin F."/>
            <person name="Groenewald J.Z."/>
            <person name="Crous P.W."/>
            <person name="Seidl M.F."/>
        </authorList>
    </citation>
    <scope>NUCLEOTIDE SEQUENCE [LARGE SCALE GENOMIC DNA]</scope>
    <source>
        <strain evidence="2 3">CBS 123374</strain>
    </source>
</reference>
<evidence type="ECO:0000256" key="1">
    <source>
        <dbReference type="SAM" id="MobiDB-lite"/>
    </source>
</evidence>
<name>A0ABR1Z4N0_9PEZI</name>
<comment type="caution">
    <text evidence="2">The sequence shown here is derived from an EMBL/GenBank/DDBJ whole genome shotgun (WGS) entry which is preliminary data.</text>
</comment>
<keyword evidence="3" id="KW-1185">Reference proteome</keyword>
<feature type="compositionally biased region" description="Low complexity" evidence="1">
    <location>
        <begin position="92"/>
        <end position="110"/>
    </location>
</feature>
<sequence>MDNQSASSSPDREWVPKNRPQSTVAQNFSAALDDIFNLNGKFDDVDKNLDQKQQTLATKNAELEALEARLRAAEERLKQARGGPEDESASPQGKAAQPNGQAAAAAAAVGKTGSFERPASKKGVQA</sequence>
<proteinExistence type="predicted"/>
<organism evidence="2 3">
    <name type="scientific">Phyllosticta capitalensis</name>
    <dbReference type="NCBI Taxonomy" id="121624"/>
    <lineage>
        <taxon>Eukaryota</taxon>
        <taxon>Fungi</taxon>
        <taxon>Dikarya</taxon>
        <taxon>Ascomycota</taxon>
        <taxon>Pezizomycotina</taxon>
        <taxon>Dothideomycetes</taxon>
        <taxon>Dothideomycetes incertae sedis</taxon>
        <taxon>Botryosphaeriales</taxon>
        <taxon>Phyllostictaceae</taxon>
        <taxon>Phyllosticta</taxon>
    </lineage>
</organism>
<feature type="region of interest" description="Disordered" evidence="1">
    <location>
        <begin position="75"/>
        <end position="126"/>
    </location>
</feature>
<protein>
    <submittedName>
        <fullName evidence="2">Uncharacterized protein</fullName>
    </submittedName>
</protein>
<evidence type="ECO:0000313" key="2">
    <source>
        <dbReference type="EMBL" id="KAK8247364.1"/>
    </source>
</evidence>
<dbReference type="Gene3D" id="1.20.5.340">
    <property type="match status" value="1"/>
</dbReference>
<dbReference type="EMBL" id="JBBWRZ010000001">
    <property type="protein sequence ID" value="KAK8247364.1"/>
    <property type="molecule type" value="Genomic_DNA"/>
</dbReference>